<protein>
    <submittedName>
        <fullName evidence="1">Uncharacterized protein</fullName>
    </submittedName>
</protein>
<proteinExistence type="predicted"/>
<accession>A0A5D2YLB0</accession>
<gene>
    <name evidence="1" type="ORF">E1A91_A07G144800v1</name>
</gene>
<evidence type="ECO:0000313" key="1">
    <source>
        <dbReference type="EMBL" id="TYJ26786.1"/>
    </source>
</evidence>
<sequence>MQMHQRSNKQVDFQATNFWNYIKKSKLRIFRYMPEAREENNGEARFNVWIEAWC</sequence>
<dbReference type="EMBL" id="CM017642">
    <property type="protein sequence ID" value="TYJ26786.1"/>
    <property type="molecule type" value="Genomic_DNA"/>
</dbReference>
<dbReference type="Proteomes" id="UP000323597">
    <property type="component" value="Chromosome A07"/>
</dbReference>
<evidence type="ECO:0000313" key="2">
    <source>
        <dbReference type="Proteomes" id="UP000323597"/>
    </source>
</evidence>
<name>A0A5D2YLB0_GOSMU</name>
<organism evidence="1 2">
    <name type="scientific">Gossypium mustelinum</name>
    <name type="common">Cotton</name>
    <name type="synonym">Gossypium caicoense</name>
    <dbReference type="NCBI Taxonomy" id="34275"/>
    <lineage>
        <taxon>Eukaryota</taxon>
        <taxon>Viridiplantae</taxon>
        <taxon>Streptophyta</taxon>
        <taxon>Embryophyta</taxon>
        <taxon>Tracheophyta</taxon>
        <taxon>Spermatophyta</taxon>
        <taxon>Magnoliopsida</taxon>
        <taxon>eudicotyledons</taxon>
        <taxon>Gunneridae</taxon>
        <taxon>Pentapetalae</taxon>
        <taxon>rosids</taxon>
        <taxon>malvids</taxon>
        <taxon>Malvales</taxon>
        <taxon>Malvaceae</taxon>
        <taxon>Malvoideae</taxon>
        <taxon>Gossypium</taxon>
    </lineage>
</organism>
<keyword evidence="2" id="KW-1185">Reference proteome</keyword>
<reference evidence="1 2" key="1">
    <citation type="submission" date="2019-07" db="EMBL/GenBank/DDBJ databases">
        <title>WGS assembly of Gossypium mustelinum.</title>
        <authorList>
            <person name="Chen Z.J."/>
            <person name="Sreedasyam A."/>
            <person name="Ando A."/>
            <person name="Song Q."/>
            <person name="De L."/>
            <person name="Hulse-Kemp A."/>
            <person name="Ding M."/>
            <person name="Ye W."/>
            <person name="Kirkbride R."/>
            <person name="Jenkins J."/>
            <person name="Plott C."/>
            <person name="Lovell J."/>
            <person name="Lin Y.-M."/>
            <person name="Vaughn R."/>
            <person name="Liu B."/>
            <person name="Li W."/>
            <person name="Simpson S."/>
            <person name="Scheffler B."/>
            <person name="Saski C."/>
            <person name="Grover C."/>
            <person name="Hu G."/>
            <person name="Conover J."/>
            <person name="Carlson J."/>
            <person name="Shu S."/>
            <person name="Boston L."/>
            <person name="Williams M."/>
            <person name="Peterson D."/>
            <person name="Mcgee K."/>
            <person name="Jones D."/>
            <person name="Wendel J."/>
            <person name="Stelly D."/>
            <person name="Grimwood J."/>
            <person name="Schmutz J."/>
        </authorList>
    </citation>
    <scope>NUCLEOTIDE SEQUENCE [LARGE SCALE GENOMIC DNA]</scope>
    <source>
        <strain evidence="1">1408120.09</strain>
    </source>
</reference>
<dbReference type="AlphaFoldDB" id="A0A5D2YLB0"/>